<dbReference type="SUPFAM" id="SSF53474">
    <property type="entry name" value="alpha/beta-Hydrolases"/>
    <property type="match status" value="1"/>
</dbReference>
<dbReference type="InterPro" id="IPR029058">
    <property type="entry name" value="AB_hydrolase_fold"/>
</dbReference>
<evidence type="ECO:0000259" key="1">
    <source>
        <dbReference type="Pfam" id="PF00561"/>
    </source>
</evidence>
<accession>A0A4Q7Z2A6</accession>
<dbReference type="Gene3D" id="3.40.50.1820">
    <property type="entry name" value="alpha/beta hydrolase"/>
    <property type="match status" value="1"/>
</dbReference>
<dbReference type="Proteomes" id="UP000292958">
    <property type="component" value="Unassembled WGS sequence"/>
</dbReference>
<protein>
    <submittedName>
        <fullName evidence="2">Pimeloyl-ACP methyl ester carboxylesterase</fullName>
    </submittedName>
</protein>
<dbReference type="PRINTS" id="PR00111">
    <property type="entry name" value="ABHYDROLASE"/>
</dbReference>
<dbReference type="RefSeq" id="WP_130422382.1">
    <property type="nucleotide sequence ID" value="NZ_SHKW01000001.1"/>
</dbReference>
<dbReference type="Pfam" id="PF00561">
    <property type="entry name" value="Abhydrolase_1"/>
    <property type="match status" value="1"/>
</dbReference>
<dbReference type="InterPro" id="IPR050266">
    <property type="entry name" value="AB_hydrolase_sf"/>
</dbReference>
<name>A0A4Q7Z2A6_9BACT</name>
<dbReference type="AlphaFoldDB" id="A0A4Q7Z2A6"/>
<organism evidence="2 3">
    <name type="scientific">Edaphobacter modestus</name>
    <dbReference type="NCBI Taxonomy" id="388466"/>
    <lineage>
        <taxon>Bacteria</taxon>
        <taxon>Pseudomonadati</taxon>
        <taxon>Acidobacteriota</taxon>
        <taxon>Terriglobia</taxon>
        <taxon>Terriglobales</taxon>
        <taxon>Acidobacteriaceae</taxon>
        <taxon>Edaphobacter</taxon>
    </lineage>
</organism>
<dbReference type="OrthoDB" id="9773293at2"/>
<gene>
    <name evidence="2" type="ORF">BDD14_5348</name>
</gene>
<dbReference type="GO" id="GO:0016020">
    <property type="term" value="C:membrane"/>
    <property type="evidence" value="ECO:0007669"/>
    <property type="project" value="TreeGrafter"/>
</dbReference>
<keyword evidence="3" id="KW-1185">Reference proteome</keyword>
<feature type="domain" description="AB hydrolase-1" evidence="1">
    <location>
        <begin position="33"/>
        <end position="262"/>
    </location>
</feature>
<dbReference type="PANTHER" id="PTHR43798">
    <property type="entry name" value="MONOACYLGLYCEROL LIPASE"/>
    <property type="match status" value="1"/>
</dbReference>
<reference evidence="2 3" key="1">
    <citation type="submission" date="2019-02" db="EMBL/GenBank/DDBJ databases">
        <title>Genomic Encyclopedia of Archaeal and Bacterial Type Strains, Phase II (KMG-II): from individual species to whole genera.</title>
        <authorList>
            <person name="Goeker M."/>
        </authorList>
    </citation>
    <scope>NUCLEOTIDE SEQUENCE [LARGE SCALE GENOMIC DNA]</scope>
    <source>
        <strain evidence="2 3">DSM 18101</strain>
    </source>
</reference>
<dbReference type="EMBL" id="SHKW01000001">
    <property type="protein sequence ID" value="RZU43659.1"/>
    <property type="molecule type" value="Genomic_DNA"/>
</dbReference>
<dbReference type="PANTHER" id="PTHR43798:SF5">
    <property type="entry name" value="MONOACYLGLYCEROL LIPASE ABHD6"/>
    <property type="match status" value="1"/>
</dbReference>
<dbReference type="GO" id="GO:0047372">
    <property type="term" value="F:monoacylglycerol lipase activity"/>
    <property type="evidence" value="ECO:0007669"/>
    <property type="project" value="TreeGrafter"/>
</dbReference>
<dbReference type="InterPro" id="IPR000073">
    <property type="entry name" value="AB_hydrolase_1"/>
</dbReference>
<comment type="caution">
    <text evidence="2">The sequence shown here is derived from an EMBL/GenBank/DDBJ whole genome shotgun (WGS) entry which is preliminary data.</text>
</comment>
<evidence type="ECO:0000313" key="2">
    <source>
        <dbReference type="EMBL" id="RZU43659.1"/>
    </source>
</evidence>
<dbReference type="GO" id="GO:0046464">
    <property type="term" value="P:acylglycerol catabolic process"/>
    <property type="evidence" value="ECO:0007669"/>
    <property type="project" value="TreeGrafter"/>
</dbReference>
<proteinExistence type="predicted"/>
<evidence type="ECO:0000313" key="3">
    <source>
        <dbReference type="Proteomes" id="UP000292958"/>
    </source>
</evidence>
<sequence>MTTIWLETAPNEFIEASGIKFAYRRLGPREGMPLILLQHFTGTMDSWDPAVVNGLAASRPVIVFDNSGVGQSSGKTPDNVAQMVTDAEQFIAALGFAKVDLLGYSLGGFIAQSVAAKKSGLVRKLILVGTAPQGGEEHLLKVLKEAFSHKEAPDTRLPLFFTSSAASQAAGRAFLERASMRTVDRDPESNKAVSDPQAKALIDWCASKDPENAILNAIDQPVLVVSGSDDTMLPDGNAYFMFKHLKKAQLILYPDSGHGALFQYSTLFVDHVLLFLND</sequence>